<evidence type="ECO:0000256" key="12">
    <source>
        <dbReference type="ARBA" id="ARBA00022984"/>
    </source>
</evidence>
<reference evidence="21 22" key="1">
    <citation type="submission" date="2016-10" db="EMBL/GenBank/DDBJ databases">
        <authorList>
            <person name="de Groot N.N."/>
        </authorList>
    </citation>
    <scope>NUCLEOTIDE SEQUENCE [LARGE SCALE GENOMIC DNA]</scope>
    <source>
        <strain evidence="21 22">L 420-91</strain>
    </source>
</reference>
<dbReference type="NCBIfam" id="TIGR01087">
    <property type="entry name" value="murD"/>
    <property type="match status" value="1"/>
</dbReference>
<evidence type="ECO:0000259" key="20">
    <source>
        <dbReference type="Pfam" id="PF08245"/>
    </source>
</evidence>
<evidence type="ECO:0000256" key="15">
    <source>
        <dbReference type="ARBA" id="ARBA00032324"/>
    </source>
</evidence>
<dbReference type="AlphaFoldDB" id="A0A1G7W869"/>
<feature type="domain" description="Mur ligase central" evidence="20">
    <location>
        <begin position="120"/>
        <end position="309"/>
    </location>
</feature>
<evidence type="ECO:0000256" key="9">
    <source>
        <dbReference type="ARBA" id="ARBA00022741"/>
    </source>
</evidence>
<accession>A0A1G7W869</accession>
<comment type="function">
    <text evidence="1 17 18">Cell wall formation. Catalyzes the addition of glutamate to the nucleotide precursor UDP-N-acetylmuramoyl-L-alanine (UMA).</text>
</comment>
<keyword evidence="17 18" id="KW-0131">Cell cycle</keyword>
<dbReference type="GO" id="GO:0071555">
    <property type="term" value="P:cell wall organization"/>
    <property type="evidence" value="ECO:0007669"/>
    <property type="project" value="UniProtKB-KW"/>
</dbReference>
<evidence type="ECO:0000256" key="10">
    <source>
        <dbReference type="ARBA" id="ARBA00022840"/>
    </source>
</evidence>
<feature type="domain" description="Mur ligase C-terminal" evidence="19">
    <location>
        <begin position="332"/>
        <end position="446"/>
    </location>
</feature>
<dbReference type="Pfam" id="PF02875">
    <property type="entry name" value="Mur_ligase_C"/>
    <property type="match status" value="1"/>
</dbReference>
<keyword evidence="11 17" id="KW-0133">Cell shape</keyword>
<feature type="binding site" evidence="17">
    <location>
        <begin position="122"/>
        <end position="128"/>
    </location>
    <ligand>
        <name>ATP</name>
        <dbReference type="ChEBI" id="CHEBI:30616"/>
    </ligand>
</feature>
<evidence type="ECO:0000256" key="4">
    <source>
        <dbReference type="ARBA" id="ARBA00010416"/>
    </source>
</evidence>
<dbReference type="InterPro" id="IPR004101">
    <property type="entry name" value="Mur_ligase_C"/>
</dbReference>
<evidence type="ECO:0000256" key="2">
    <source>
        <dbReference type="ARBA" id="ARBA00004496"/>
    </source>
</evidence>
<dbReference type="UniPathway" id="UPA00219"/>
<dbReference type="InterPro" id="IPR036565">
    <property type="entry name" value="Mur-like_cat_sf"/>
</dbReference>
<evidence type="ECO:0000256" key="14">
    <source>
        <dbReference type="ARBA" id="ARBA00030398"/>
    </source>
</evidence>
<dbReference type="PANTHER" id="PTHR43692:SF1">
    <property type="entry name" value="UDP-N-ACETYLMURAMOYLALANINE--D-GLUTAMATE LIGASE"/>
    <property type="match status" value="1"/>
</dbReference>
<gene>
    <name evidence="17" type="primary">murD</name>
    <name evidence="21" type="ORF">SAMN04489735_100165</name>
</gene>
<dbReference type="GO" id="GO:0008764">
    <property type="term" value="F:UDP-N-acetylmuramoylalanine-D-glutamate ligase activity"/>
    <property type="evidence" value="ECO:0007669"/>
    <property type="project" value="UniProtKB-UniRule"/>
</dbReference>
<dbReference type="GO" id="GO:0009252">
    <property type="term" value="P:peptidoglycan biosynthetic process"/>
    <property type="evidence" value="ECO:0007669"/>
    <property type="project" value="UniProtKB-UniRule"/>
</dbReference>
<dbReference type="SUPFAM" id="SSF53244">
    <property type="entry name" value="MurD-like peptide ligases, peptide-binding domain"/>
    <property type="match status" value="1"/>
</dbReference>
<dbReference type="GO" id="GO:0008360">
    <property type="term" value="P:regulation of cell shape"/>
    <property type="evidence" value="ECO:0007669"/>
    <property type="project" value="UniProtKB-KW"/>
</dbReference>
<dbReference type="SUPFAM" id="SSF51984">
    <property type="entry name" value="MurCD N-terminal domain"/>
    <property type="match status" value="1"/>
</dbReference>
<evidence type="ECO:0000256" key="16">
    <source>
        <dbReference type="ARBA" id="ARBA00047632"/>
    </source>
</evidence>
<evidence type="ECO:0000256" key="8">
    <source>
        <dbReference type="ARBA" id="ARBA00022598"/>
    </source>
</evidence>
<evidence type="ECO:0000256" key="5">
    <source>
        <dbReference type="ARBA" id="ARBA00012212"/>
    </source>
</evidence>
<evidence type="ECO:0000259" key="19">
    <source>
        <dbReference type="Pfam" id="PF02875"/>
    </source>
</evidence>
<dbReference type="EMBL" id="FNDE01000001">
    <property type="protein sequence ID" value="SDG68195.1"/>
    <property type="molecule type" value="Genomic_DNA"/>
</dbReference>
<dbReference type="OrthoDB" id="9809796at2"/>
<dbReference type="Pfam" id="PF21799">
    <property type="entry name" value="MurD-like_N"/>
    <property type="match status" value="1"/>
</dbReference>
<evidence type="ECO:0000256" key="13">
    <source>
        <dbReference type="ARBA" id="ARBA00023316"/>
    </source>
</evidence>
<keyword evidence="17 18" id="KW-0132">Cell division</keyword>
<evidence type="ECO:0000256" key="17">
    <source>
        <dbReference type="HAMAP-Rule" id="MF_00639"/>
    </source>
</evidence>
<evidence type="ECO:0000256" key="3">
    <source>
        <dbReference type="ARBA" id="ARBA00004752"/>
    </source>
</evidence>
<comment type="subcellular location">
    <subcellularLocation>
        <location evidence="2 17 18">Cytoplasm</location>
    </subcellularLocation>
</comment>
<sequence>MSVEEGKALYQGKRVLVLGLAKSGAAVARVLKHCGALVTVNEKKPESECEEARDLRAEGIDVICGGHPDDIVNPSVDFVIKNPGIPYSVVPIQKALALGIPVITEVEVAYELSDAPIIGITGSNGKTTTTTLIGRMLEESGLHPVVAGNIGTPLSEQAAQAKAEQTLVAELSSFQLKGTRRFRPSIACLLNVYDAHLDYHKTKEDYVHSKSKLFANQTAEDVAVLNYDSEICRALAADIKAALLWFSTKQEVEQGSFVRGDEIVFKRPQSGRLAQKLSEAPEIEKVLRLDELALPGTHNLENILAGVSVARAAGASIEAIRRVLRTFAGVEHRLEFVAEINGVKYYNDSKATNPEAASRALASFVAPIIWIAGGLDRGIDFKELVPLLKKRVKAVITYGQTAEKLLARAEEAGIIRRKRVDNVTDAVAQARLIAQEGDVVLLSPACASWDMYKSFEERGVLFKQSVHKLKTSL</sequence>
<keyword evidence="13 17" id="KW-0961">Cell wall biogenesis/degradation</keyword>
<evidence type="ECO:0000256" key="1">
    <source>
        <dbReference type="ARBA" id="ARBA00002734"/>
    </source>
</evidence>
<dbReference type="RefSeq" id="WP_091259579.1">
    <property type="nucleotide sequence ID" value="NZ_FNDE01000001.1"/>
</dbReference>
<dbReference type="Proteomes" id="UP000198956">
    <property type="component" value="Unassembled WGS sequence"/>
</dbReference>
<evidence type="ECO:0000256" key="6">
    <source>
        <dbReference type="ARBA" id="ARBA00015655"/>
    </source>
</evidence>
<dbReference type="GO" id="GO:0051301">
    <property type="term" value="P:cell division"/>
    <property type="evidence" value="ECO:0007669"/>
    <property type="project" value="UniProtKB-KW"/>
</dbReference>
<dbReference type="InterPro" id="IPR013221">
    <property type="entry name" value="Mur_ligase_cen"/>
</dbReference>
<evidence type="ECO:0000256" key="18">
    <source>
        <dbReference type="RuleBase" id="RU003664"/>
    </source>
</evidence>
<dbReference type="GO" id="GO:0005737">
    <property type="term" value="C:cytoplasm"/>
    <property type="evidence" value="ECO:0007669"/>
    <property type="project" value="UniProtKB-SubCell"/>
</dbReference>
<keyword evidence="9 17" id="KW-0547">Nucleotide-binding</keyword>
<keyword evidence="8 17" id="KW-0436">Ligase</keyword>
<dbReference type="Gene3D" id="3.40.1190.10">
    <property type="entry name" value="Mur-like, catalytic domain"/>
    <property type="match status" value="1"/>
</dbReference>
<dbReference type="EC" id="6.3.2.9" evidence="5 17"/>
<proteinExistence type="inferred from homology"/>
<dbReference type="Gene3D" id="3.90.190.20">
    <property type="entry name" value="Mur ligase, C-terminal domain"/>
    <property type="match status" value="1"/>
</dbReference>
<dbReference type="InterPro" id="IPR036615">
    <property type="entry name" value="Mur_ligase_C_dom_sf"/>
</dbReference>
<comment type="catalytic activity">
    <reaction evidence="16 17 18">
        <text>UDP-N-acetyl-alpha-D-muramoyl-L-alanine + D-glutamate + ATP = UDP-N-acetyl-alpha-D-muramoyl-L-alanyl-D-glutamate + ADP + phosphate + H(+)</text>
        <dbReference type="Rhea" id="RHEA:16429"/>
        <dbReference type="ChEBI" id="CHEBI:15378"/>
        <dbReference type="ChEBI" id="CHEBI:29986"/>
        <dbReference type="ChEBI" id="CHEBI:30616"/>
        <dbReference type="ChEBI" id="CHEBI:43474"/>
        <dbReference type="ChEBI" id="CHEBI:83898"/>
        <dbReference type="ChEBI" id="CHEBI:83900"/>
        <dbReference type="ChEBI" id="CHEBI:456216"/>
        <dbReference type="EC" id="6.3.2.9"/>
    </reaction>
</comment>
<name>A0A1G7W869_ANETH</name>
<comment type="similarity">
    <text evidence="4 17">Belongs to the MurCDEF family.</text>
</comment>
<evidence type="ECO:0000313" key="21">
    <source>
        <dbReference type="EMBL" id="SDG68195.1"/>
    </source>
</evidence>
<keyword evidence="12 17" id="KW-0573">Peptidoglycan synthesis</keyword>
<protein>
    <recommendedName>
        <fullName evidence="6 17">UDP-N-acetylmuramoylalanine--D-glutamate ligase</fullName>
        <ecNumber evidence="5 17">6.3.2.9</ecNumber>
    </recommendedName>
    <alternativeName>
        <fullName evidence="15 17">D-glutamic acid-adding enzyme</fullName>
    </alternativeName>
    <alternativeName>
        <fullName evidence="14 17">UDP-N-acetylmuramoyl-L-alanyl-D-glutamate synthetase</fullName>
    </alternativeName>
</protein>
<dbReference type="Pfam" id="PF08245">
    <property type="entry name" value="Mur_ligase_M"/>
    <property type="match status" value="1"/>
</dbReference>
<dbReference type="GO" id="GO:0005524">
    <property type="term" value="F:ATP binding"/>
    <property type="evidence" value="ECO:0007669"/>
    <property type="project" value="UniProtKB-UniRule"/>
</dbReference>
<dbReference type="HAMAP" id="MF_00639">
    <property type="entry name" value="MurD"/>
    <property type="match status" value="1"/>
</dbReference>
<keyword evidence="10 17" id="KW-0067">ATP-binding</keyword>
<dbReference type="Gene3D" id="3.40.50.720">
    <property type="entry name" value="NAD(P)-binding Rossmann-like Domain"/>
    <property type="match status" value="1"/>
</dbReference>
<keyword evidence="7 17" id="KW-0963">Cytoplasm</keyword>
<dbReference type="SUPFAM" id="SSF53623">
    <property type="entry name" value="MurD-like peptide ligases, catalytic domain"/>
    <property type="match status" value="1"/>
</dbReference>
<comment type="pathway">
    <text evidence="3 17 18">Cell wall biogenesis; peptidoglycan biosynthesis.</text>
</comment>
<evidence type="ECO:0000256" key="7">
    <source>
        <dbReference type="ARBA" id="ARBA00022490"/>
    </source>
</evidence>
<evidence type="ECO:0000313" key="22">
    <source>
        <dbReference type="Proteomes" id="UP000198956"/>
    </source>
</evidence>
<dbReference type="PANTHER" id="PTHR43692">
    <property type="entry name" value="UDP-N-ACETYLMURAMOYLALANINE--D-GLUTAMATE LIGASE"/>
    <property type="match status" value="1"/>
</dbReference>
<organism evidence="21 22">
    <name type="scientific">Aneurinibacillus thermoaerophilus</name>
    <dbReference type="NCBI Taxonomy" id="143495"/>
    <lineage>
        <taxon>Bacteria</taxon>
        <taxon>Bacillati</taxon>
        <taxon>Bacillota</taxon>
        <taxon>Bacilli</taxon>
        <taxon>Bacillales</taxon>
        <taxon>Paenibacillaceae</taxon>
        <taxon>Aneurinibacillus group</taxon>
        <taxon>Aneurinibacillus</taxon>
    </lineage>
</organism>
<evidence type="ECO:0000256" key="11">
    <source>
        <dbReference type="ARBA" id="ARBA00022960"/>
    </source>
</evidence>
<dbReference type="InterPro" id="IPR005762">
    <property type="entry name" value="MurD"/>
</dbReference>